<evidence type="ECO:0000256" key="4">
    <source>
        <dbReference type="SAM" id="Phobius"/>
    </source>
</evidence>
<comment type="caution">
    <text evidence="6">The sequence shown here is derived from an EMBL/GenBank/DDBJ whole genome shotgun (WGS) entry which is preliminary data.</text>
</comment>
<proteinExistence type="predicted"/>
<protein>
    <recommendedName>
        <fullName evidence="8">Cell wall anchored protein</fullName>
    </recommendedName>
</protein>
<feature type="transmembrane region" description="Helical" evidence="4">
    <location>
        <begin position="460"/>
        <end position="486"/>
    </location>
</feature>
<organism evidence="6 7">
    <name type="scientific">Lojkania enalia</name>
    <dbReference type="NCBI Taxonomy" id="147567"/>
    <lineage>
        <taxon>Eukaryota</taxon>
        <taxon>Fungi</taxon>
        <taxon>Dikarya</taxon>
        <taxon>Ascomycota</taxon>
        <taxon>Pezizomycotina</taxon>
        <taxon>Dothideomycetes</taxon>
        <taxon>Pleosporomycetidae</taxon>
        <taxon>Pleosporales</taxon>
        <taxon>Pleosporales incertae sedis</taxon>
        <taxon>Lojkania</taxon>
    </lineage>
</organism>
<feature type="region of interest" description="Disordered" evidence="3">
    <location>
        <begin position="491"/>
        <end position="578"/>
    </location>
</feature>
<reference evidence="7" key="1">
    <citation type="journal article" date="2020" name="Stud. Mycol.">
        <title>101 Dothideomycetes genomes: A test case for predicting lifestyles and emergence of pathogens.</title>
        <authorList>
            <person name="Haridas S."/>
            <person name="Albert R."/>
            <person name="Binder M."/>
            <person name="Bloem J."/>
            <person name="LaButti K."/>
            <person name="Salamov A."/>
            <person name="Andreopoulos B."/>
            <person name="Baker S."/>
            <person name="Barry K."/>
            <person name="Bills G."/>
            <person name="Bluhm B."/>
            <person name="Cannon C."/>
            <person name="Castanera R."/>
            <person name="Culley D."/>
            <person name="Daum C."/>
            <person name="Ezra D."/>
            <person name="Gonzalez J."/>
            <person name="Henrissat B."/>
            <person name="Kuo A."/>
            <person name="Liang C."/>
            <person name="Lipzen A."/>
            <person name="Lutzoni F."/>
            <person name="Magnuson J."/>
            <person name="Mondo S."/>
            <person name="Nolan M."/>
            <person name="Ohm R."/>
            <person name="Pangilinan J."/>
            <person name="Park H.-J."/>
            <person name="Ramirez L."/>
            <person name="Alfaro M."/>
            <person name="Sun H."/>
            <person name="Tritt A."/>
            <person name="Yoshinaga Y."/>
            <person name="Zwiers L.-H."/>
            <person name="Turgeon B."/>
            <person name="Goodwin S."/>
            <person name="Spatafora J."/>
            <person name="Crous P."/>
            <person name="Grigoriev I."/>
        </authorList>
    </citation>
    <scope>NUCLEOTIDE SEQUENCE [LARGE SCALE GENOMIC DNA]</scope>
    <source>
        <strain evidence="7">CBS 304.66</strain>
    </source>
</reference>
<evidence type="ECO:0000256" key="3">
    <source>
        <dbReference type="SAM" id="MobiDB-lite"/>
    </source>
</evidence>
<dbReference type="Proteomes" id="UP000800093">
    <property type="component" value="Unassembled WGS sequence"/>
</dbReference>
<dbReference type="OrthoDB" id="10251809at2759"/>
<evidence type="ECO:0000313" key="6">
    <source>
        <dbReference type="EMBL" id="KAF2259058.1"/>
    </source>
</evidence>
<feature type="compositionally biased region" description="Polar residues" evidence="3">
    <location>
        <begin position="492"/>
        <end position="508"/>
    </location>
</feature>
<keyword evidence="4" id="KW-0812">Transmembrane</keyword>
<keyword evidence="4" id="KW-1133">Transmembrane helix</keyword>
<keyword evidence="1" id="KW-0677">Repeat</keyword>
<feature type="region of interest" description="Disordered" evidence="3">
    <location>
        <begin position="604"/>
        <end position="629"/>
    </location>
</feature>
<feature type="compositionally biased region" description="Basic and acidic residues" evidence="3">
    <location>
        <begin position="620"/>
        <end position="629"/>
    </location>
</feature>
<dbReference type="InterPro" id="IPR015915">
    <property type="entry name" value="Kelch-typ_b-propeller"/>
</dbReference>
<dbReference type="SUPFAM" id="SSF50965">
    <property type="entry name" value="Galactose oxidase, central domain"/>
    <property type="match status" value="1"/>
</dbReference>
<name>A0A9P4JYT6_9PLEO</name>
<feature type="signal peptide" evidence="5">
    <location>
        <begin position="1"/>
        <end position="18"/>
    </location>
</feature>
<keyword evidence="4" id="KW-0472">Membrane</keyword>
<evidence type="ECO:0000256" key="1">
    <source>
        <dbReference type="ARBA" id="ARBA00022737"/>
    </source>
</evidence>
<keyword evidence="2" id="KW-0408">Iron</keyword>
<dbReference type="PANTHER" id="PTHR47435:SF4">
    <property type="entry name" value="KELCH REPEAT PROTEIN (AFU_ORTHOLOGUE AFUA_5G12780)"/>
    <property type="match status" value="1"/>
</dbReference>
<dbReference type="Gene3D" id="2.120.10.80">
    <property type="entry name" value="Kelch-type beta propeller"/>
    <property type="match status" value="1"/>
</dbReference>
<feature type="compositionally biased region" description="Basic and acidic residues" evidence="3">
    <location>
        <begin position="538"/>
        <end position="548"/>
    </location>
</feature>
<dbReference type="AlphaFoldDB" id="A0A9P4JYT6"/>
<gene>
    <name evidence="6" type="ORF">CC78DRAFT_548631</name>
</gene>
<evidence type="ECO:0008006" key="8">
    <source>
        <dbReference type="Google" id="ProtNLM"/>
    </source>
</evidence>
<dbReference type="PANTHER" id="PTHR47435">
    <property type="entry name" value="KELCH REPEAT PROTEIN (AFU_ORTHOLOGUE AFUA_5G12780)"/>
    <property type="match status" value="1"/>
</dbReference>
<accession>A0A9P4JYT6</accession>
<evidence type="ECO:0000256" key="2">
    <source>
        <dbReference type="ARBA" id="ARBA00023004"/>
    </source>
</evidence>
<feature type="region of interest" description="Disordered" evidence="3">
    <location>
        <begin position="427"/>
        <end position="452"/>
    </location>
</feature>
<dbReference type="InterPro" id="IPR011043">
    <property type="entry name" value="Gal_Oxase/kelch_b-propeller"/>
</dbReference>
<evidence type="ECO:0000313" key="7">
    <source>
        <dbReference type="Proteomes" id="UP000800093"/>
    </source>
</evidence>
<dbReference type="Pfam" id="PF24681">
    <property type="entry name" value="Kelch_KLHDC2_KLHL20_DRC7"/>
    <property type="match status" value="1"/>
</dbReference>
<feature type="chain" id="PRO_5040383747" description="Cell wall anchored protein" evidence="5">
    <location>
        <begin position="19"/>
        <end position="629"/>
    </location>
</feature>
<evidence type="ECO:0000256" key="5">
    <source>
        <dbReference type="SAM" id="SignalP"/>
    </source>
</evidence>
<keyword evidence="7" id="KW-1185">Reference proteome</keyword>
<dbReference type="GO" id="GO:0019760">
    <property type="term" value="P:glucosinolate metabolic process"/>
    <property type="evidence" value="ECO:0007669"/>
    <property type="project" value="UniProtKB-ARBA"/>
</dbReference>
<dbReference type="EMBL" id="ML986723">
    <property type="protein sequence ID" value="KAF2259058.1"/>
    <property type="molecule type" value="Genomic_DNA"/>
</dbReference>
<feature type="compositionally biased region" description="Low complexity" evidence="3">
    <location>
        <begin position="562"/>
        <end position="572"/>
    </location>
</feature>
<feature type="compositionally biased region" description="Low complexity" evidence="3">
    <location>
        <begin position="438"/>
        <end position="449"/>
    </location>
</feature>
<sequence length="629" mass="68700">MFLFVIISLLSLVTQSSQQKDPLTNFCRIHSHQTAIVDRKLIIDGGIVNWAPISANPLNYTSTWLKSGDLDVKKQGFPRQSILAKNDSVPSVHGGILWPDTANKLVYQYGGDYGDGKPTDFKLWYYDIVYDTWNISDASTTDTRRASWGAGATAQDRAQGFYYGGYLTNASVPGYNTETALSNMLVYNMLDGSFRNQSGPDDIPRAEGVMVYLPVGDAGMLAYFGGIEIRNDTKVGVPMKEIRLYDIGNNRWYQETASGDVPEDRRRFCAGATWADDRSSYNIYLYGGASIGEGVGFGDVYVLSLPSFKWIKFWPRPEDNEGSTLPHHSLTCDVIGNSQMIIMGGTFPNTTDCDVPVIQGQHGLDLGKQNGDGAKWASYDPSLTTYKVPQEIAQTVGGGPTGGATALAPTSGWQQRDLSIQFGRAYTPGTRDPTRDFPSATSTPTSVPSLEPVKSSNKGAIIGGAVGGAIGGLIVIAAITACLLWYKKRRNSQPTRRGSELQAQSISYPKSPAISDHQNFYYPPEASPPPPLRTWGDFPHHFSPDNKTHYAAPHPQLSPNHTSPTAPSYYSPISPPEPGPTMHELPIVRSPMPIHTLRPIEAPANSIDPYFAQHPPSPPRDAKFQESID</sequence>
<keyword evidence="5" id="KW-0732">Signal</keyword>